<evidence type="ECO:0000256" key="3">
    <source>
        <dbReference type="ARBA" id="ARBA00023136"/>
    </source>
</evidence>
<dbReference type="Proteomes" id="UP000055048">
    <property type="component" value="Unassembled WGS sequence"/>
</dbReference>
<evidence type="ECO:0000256" key="8">
    <source>
        <dbReference type="SAM" id="MobiDB-lite"/>
    </source>
</evidence>
<evidence type="ECO:0000313" key="10">
    <source>
        <dbReference type="Proteomes" id="UP000055048"/>
    </source>
</evidence>
<accession>A0A0V0UJ26</accession>
<dbReference type="GO" id="GO:0003712">
    <property type="term" value="F:transcription coregulator activity"/>
    <property type="evidence" value="ECO:0007669"/>
    <property type="project" value="InterPro"/>
</dbReference>
<evidence type="ECO:0000256" key="1">
    <source>
        <dbReference type="ARBA" id="ARBA00022692"/>
    </source>
</evidence>
<evidence type="ECO:0000256" key="6">
    <source>
        <dbReference type="ARBA" id="ARBA00034875"/>
    </source>
</evidence>
<keyword evidence="2" id="KW-1133">Transmembrane helix</keyword>
<name>A0A0V0UJ26_9BILA</name>
<dbReference type="PANTHER" id="PTHR12883">
    <property type="entry name" value="ADIPOCYTE-SPECIFIC PROTEIN 4-RELATED"/>
    <property type="match status" value="1"/>
</dbReference>
<dbReference type="Pfam" id="PF10232">
    <property type="entry name" value="Med8"/>
    <property type="match status" value="1"/>
</dbReference>
<evidence type="ECO:0000256" key="5">
    <source>
        <dbReference type="ARBA" id="ARBA00034746"/>
    </source>
</evidence>
<proteinExistence type="inferred from homology"/>
<keyword evidence="3" id="KW-0472">Membrane</keyword>
<dbReference type="GO" id="GO:0030867">
    <property type="term" value="C:rough endoplasmic reticulum membrane"/>
    <property type="evidence" value="ECO:0007669"/>
    <property type="project" value="UniProtKB-SubCell"/>
</dbReference>
<dbReference type="GO" id="GO:0005509">
    <property type="term" value="F:calcium ion binding"/>
    <property type="evidence" value="ECO:0007669"/>
    <property type="project" value="InterPro"/>
</dbReference>
<dbReference type="Pfam" id="PF07946">
    <property type="entry name" value="CCDC47"/>
    <property type="match status" value="1"/>
</dbReference>
<evidence type="ECO:0000256" key="2">
    <source>
        <dbReference type="ARBA" id="ARBA00022989"/>
    </source>
</evidence>
<dbReference type="EMBL" id="JYDJ01000001">
    <property type="protein sequence ID" value="KRX51073.1"/>
    <property type="molecule type" value="Genomic_DNA"/>
</dbReference>
<gene>
    <name evidence="9" type="primary">med8</name>
    <name evidence="9" type="ORF">T05_3261</name>
</gene>
<dbReference type="PANTHER" id="PTHR12883:SF0">
    <property type="entry name" value="PAT COMPLEX SUBUNIT CCDC47"/>
    <property type="match status" value="1"/>
</dbReference>
<evidence type="ECO:0000256" key="7">
    <source>
        <dbReference type="ARBA" id="ARBA00034902"/>
    </source>
</evidence>
<protein>
    <recommendedName>
        <fullName evidence="6">PAT complex subunit CCDC47</fullName>
    </recommendedName>
    <alternativeName>
        <fullName evidence="7">Coiled-coil domain-containing protein 47</fullName>
    </alternativeName>
</protein>
<sequence>MIMRMQEVDKNFINSVGGIVQNIKSIQSSISEVLAKLQMVDQPSLLNSFRVISSQFNSMLQLLRSDRASHFKNYVFLPIKLSVEVDADLEAATENRLHAWTHAVVPDYLRTKPDPQVEQKDQQISNQVQQRICNPESLQKQITAFNRCLNCILDSLNASIRDSEMDGRKTSKTSDGEDTALLVAAILKGQNLRLLPHAEVVVIQGIQRQAKLNAVLFHIEKAVHGKECLIAKIRKKKTVGRKTCIWMFFLSCLFEFVELSVKQVSQIDDNEFAEFEEFDVELDASVDADFTANNVNERETPPVDTASIGAKRSPAYAEQKLNDAPNNNFNDDDYGIVEDESVDDFSHLLDENEFENFPDERRPGKQNAGPSKTVTQLKITDVPGHLRNNWNNFVVELFLIFGLVVYTKNHSLAVAWFDSNRPFLEENFSIVGDDGISPEVTKNVLIKESDNHYIVWCSGRQGCIGMEIHLKLIKRQDLLSLIFYIIRPKFDVIEIKIILNPEEMDPFVFALGTKRSAIKNSKEIMDLNLYCSEKKNVEKLGLPSSYILHSEIGEVTTGLIDTKIVSALCKYKDVVDYIHISDQFVGIKPIEMENMTKPPETAKCLTKCEYLVPGQLRATEEDVSSLQPLMIFIFHVLEKVRRFRLTREGKQKADKNRQYVEESFLKTTHAQRQEAAQQRREERARERKERLMAEEDPERQRKLEKQELKRELKKKQPRVKQIKIKAMLRFLIKAKQIHC</sequence>
<dbReference type="InterPro" id="IPR012879">
    <property type="entry name" value="CCDC47"/>
</dbReference>
<keyword evidence="1" id="KW-0812">Transmembrane</keyword>
<comment type="similarity">
    <text evidence="5">Belongs to the CCDC47 family.</text>
</comment>
<organism evidence="9 10">
    <name type="scientific">Trichinella murrelli</name>
    <dbReference type="NCBI Taxonomy" id="144512"/>
    <lineage>
        <taxon>Eukaryota</taxon>
        <taxon>Metazoa</taxon>
        <taxon>Ecdysozoa</taxon>
        <taxon>Nematoda</taxon>
        <taxon>Enoplea</taxon>
        <taxon>Dorylaimia</taxon>
        <taxon>Trichinellida</taxon>
        <taxon>Trichinellidae</taxon>
        <taxon>Trichinella</taxon>
    </lineage>
</organism>
<keyword evidence="10" id="KW-1185">Reference proteome</keyword>
<feature type="compositionally biased region" description="Basic and acidic residues" evidence="8">
    <location>
        <begin position="654"/>
        <end position="664"/>
    </location>
</feature>
<evidence type="ECO:0000256" key="4">
    <source>
        <dbReference type="ARBA" id="ARBA00034697"/>
    </source>
</evidence>
<feature type="compositionally biased region" description="Basic and acidic residues" evidence="8">
    <location>
        <begin position="677"/>
        <end position="710"/>
    </location>
</feature>
<comment type="subcellular location">
    <subcellularLocation>
        <location evidence="4">Rough endoplasmic reticulum membrane</location>
        <topology evidence="4">Single-pass type I membrane protein</topology>
    </subcellularLocation>
</comment>
<comment type="caution">
    <text evidence="9">The sequence shown here is derived from an EMBL/GenBank/DDBJ whole genome shotgun (WGS) entry which is preliminary data.</text>
</comment>
<dbReference type="GO" id="GO:0032469">
    <property type="term" value="P:endoplasmic reticulum calcium ion homeostasis"/>
    <property type="evidence" value="ECO:0007669"/>
    <property type="project" value="InterPro"/>
</dbReference>
<reference evidence="9 10" key="1">
    <citation type="submission" date="2015-01" db="EMBL/GenBank/DDBJ databases">
        <title>Evolution of Trichinella species and genotypes.</title>
        <authorList>
            <person name="Korhonen P.K."/>
            <person name="Edoardo P."/>
            <person name="Giuseppe L.R."/>
            <person name="Gasser R.B."/>
        </authorList>
    </citation>
    <scope>NUCLEOTIDE SEQUENCE [LARGE SCALE GENOMIC DNA]</scope>
    <source>
        <strain evidence="9">ISS417</strain>
    </source>
</reference>
<dbReference type="GO" id="GO:0006357">
    <property type="term" value="P:regulation of transcription by RNA polymerase II"/>
    <property type="evidence" value="ECO:0007669"/>
    <property type="project" value="InterPro"/>
</dbReference>
<dbReference type="GO" id="GO:0016592">
    <property type="term" value="C:mediator complex"/>
    <property type="evidence" value="ECO:0007669"/>
    <property type="project" value="InterPro"/>
</dbReference>
<feature type="region of interest" description="Disordered" evidence="8">
    <location>
        <begin position="654"/>
        <end position="714"/>
    </location>
</feature>
<dbReference type="AlphaFoldDB" id="A0A0V0UJ26"/>
<evidence type="ECO:0000313" key="9">
    <source>
        <dbReference type="EMBL" id="KRX51073.1"/>
    </source>
</evidence>
<dbReference type="InterPro" id="IPR019364">
    <property type="entry name" value="Mediatior_Med8_fun/met"/>
</dbReference>